<dbReference type="GO" id="GO:0005737">
    <property type="term" value="C:cytoplasm"/>
    <property type="evidence" value="ECO:0007669"/>
    <property type="project" value="UniProtKB-ARBA"/>
</dbReference>
<name>A0A0D7A9T8_9AGAR</name>
<dbReference type="PANTHER" id="PTHR12175">
    <property type="entry name" value="AD039 HT014 THIOREDOXIN FAMILY TRP26"/>
    <property type="match status" value="1"/>
</dbReference>
<dbReference type="OrthoDB" id="2635at2759"/>
<dbReference type="Gene3D" id="2.60.120.470">
    <property type="entry name" value="PITH domain"/>
    <property type="match status" value="1"/>
</dbReference>
<protein>
    <submittedName>
        <fullName evidence="3">DUF1000-domain-containing protein</fullName>
    </submittedName>
</protein>
<evidence type="ECO:0000256" key="1">
    <source>
        <dbReference type="ARBA" id="ARBA00025788"/>
    </source>
</evidence>
<dbReference type="InterPro" id="IPR045099">
    <property type="entry name" value="PITH1-like"/>
</dbReference>
<dbReference type="SUPFAM" id="SSF49785">
    <property type="entry name" value="Galactose-binding domain-like"/>
    <property type="match status" value="1"/>
</dbReference>
<dbReference type="AlphaFoldDB" id="A0A0D7A9T8"/>
<dbReference type="GO" id="GO:0005634">
    <property type="term" value="C:nucleus"/>
    <property type="evidence" value="ECO:0007669"/>
    <property type="project" value="TreeGrafter"/>
</dbReference>
<dbReference type="Proteomes" id="UP000054144">
    <property type="component" value="Unassembled WGS sequence"/>
</dbReference>
<gene>
    <name evidence="4" type="ORF">FISHEDRAFT_44398</name>
    <name evidence="3" type="ORF">FISHEDRAFT_45491</name>
</gene>
<dbReference type="Pfam" id="PF06201">
    <property type="entry name" value="PITH"/>
    <property type="match status" value="1"/>
</dbReference>
<dbReference type="PROSITE" id="PS51532">
    <property type="entry name" value="PITH"/>
    <property type="match status" value="1"/>
</dbReference>
<evidence type="ECO:0000313" key="3">
    <source>
        <dbReference type="EMBL" id="KIY47435.1"/>
    </source>
</evidence>
<sequence>VYGLNLTIPEDAKNVIKPWNERYDTGKCAESQEDVDDEIIFHIPFSESVRVRAIFLKLGRGEMAPQHLRIFANLPSMPSFAEAEDMRPHVDLSLSVAREDEGGVAVHPVRPASLSGDVTSLTLFFSESVGGDLSRVYYLGFRGDRLQYRKDVKSLLEIPAANSADAALIDRLKERLAGQQSTAR</sequence>
<evidence type="ECO:0000313" key="5">
    <source>
        <dbReference type="Proteomes" id="UP000054144"/>
    </source>
</evidence>
<feature type="domain" description="PITH" evidence="2">
    <location>
        <begin position="1"/>
        <end position="161"/>
    </location>
</feature>
<dbReference type="InterPro" id="IPR037047">
    <property type="entry name" value="PITH_dom_sf"/>
</dbReference>
<dbReference type="InterPro" id="IPR010400">
    <property type="entry name" value="PITH_dom"/>
</dbReference>
<reference evidence="3 5" key="1">
    <citation type="journal article" date="2015" name="Fungal Genet. Biol.">
        <title>Evolution of novel wood decay mechanisms in Agaricales revealed by the genome sequences of Fistulina hepatica and Cylindrobasidium torrendii.</title>
        <authorList>
            <person name="Floudas D."/>
            <person name="Held B.W."/>
            <person name="Riley R."/>
            <person name="Nagy L.G."/>
            <person name="Koehler G."/>
            <person name="Ransdell A.S."/>
            <person name="Younus H."/>
            <person name="Chow J."/>
            <person name="Chiniquy J."/>
            <person name="Lipzen A."/>
            <person name="Tritt A."/>
            <person name="Sun H."/>
            <person name="Haridas S."/>
            <person name="LaButti K."/>
            <person name="Ohm R.A."/>
            <person name="Kues U."/>
            <person name="Blanchette R.A."/>
            <person name="Grigoriev I.V."/>
            <person name="Minto R.E."/>
            <person name="Hibbett D.S."/>
        </authorList>
    </citation>
    <scope>NUCLEOTIDE SEQUENCE [LARGE SCALE GENOMIC DNA]</scope>
    <source>
        <strain evidence="3 5">ATCC 64428</strain>
    </source>
</reference>
<evidence type="ECO:0000259" key="2">
    <source>
        <dbReference type="PROSITE" id="PS51532"/>
    </source>
</evidence>
<comment type="similarity">
    <text evidence="1">Belongs to the PITHD1 family.</text>
</comment>
<dbReference type="EMBL" id="KN881942">
    <property type="protein sequence ID" value="KIY47435.1"/>
    <property type="molecule type" value="Genomic_DNA"/>
</dbReference>
<feature type="non-terminal residue" evidence="3">
    <location>
        <position position="1"/>
    </location>
</feature>
<evidence type="ECO:0000313" key="4">
    <source>
        <dbReference type="EMBL" id="KIY47924.1"/>
    </source>
</evidence>
<dbReference type="PANTHER" id="PTHR12175:SF1">
    <property type="entry name" value="PITH DOMAIN-CONTAINING PROTEIN 1"/>
    <property type="match status" value="1"/>
</dbReference>
<organism evidence="3 5">
    <name type="scientific">Fistulina hepatica ATCC 64428</name>
    <dbReference type="NCBI Taxonomy" id="1128425"/>
    <lineage>
        <taxon>Eukaryota</taxon>
        <taxon>Fungi</taxon>
        <taxon>Dikarya</taxon>
        <taxon>Basidiomycota</taxon>
        <taxon>Agaricomycotina</taxon>
        <taxon>Agaricomycetes</taxon>
        <taxon>Agaricomycetidae</taxon>
        <taxon>Agaricales</taxon>
        <taxon>Fistulinaceae</taxon>
        <taxon>Fistulina</taxon>
    </lineage>
</organism>
<accession>A0A0D7A9T8</accession>
<dbReference type="InterPro" id="IPR008979">
    <property type="entry name" value="Galactose-bd-like_sf"/>
</dbReference>
<dbReference type="EMBL" id="KN881914">
    <property type="protein sequence ID" value="KIY47924.1"/>
    <property type="molecule type" value="Genomic_DNA"/>
</dbReference>
<proteinExistence type="inferred from homology"/>
<keyword evidence="5" id="KW-1185">Reference proteome</keyword>